<proteinExistence type="predicted"/>
<name>A0AAV8PF27_ENSVE</name>
<dbReference type="AlphaFoldDB" id="A0AAV8PF27"/>
<evidence type="ECO:0000313" key="1">
    <source>
        <dbReference type="EMBL" id="KAJ8484780.1"/>
    </source>
</evidence>
<dbReference type="EMBL" id="JAQQAF010000005">
    <property type="protein sequence ID" value="KAJ8484780.1"/>
    <property type="molecule type" value="Genomic_DNA"/>
</dbReference>
<dbReference type="PANTHER" id="PTHR34670:SF8">
    <property type="entry name" value="EXPRESSED PROTEIN"/>
    <property type="match status" value="1"/>
</dbReference>
<organism evidence="1 2">
    <name type="scientific">Ensete ventricosum</name>
    <name type="common">Abyssinian banana</name>
    <name type="synonym">Musa ensete</name>
    <dbReference type="NCBI Taxonomy" id="4639"/>
    <lineage>
        <taxon>Eukaryota</taxon>
        <taxon>Viridiplantae</taxon>
        <taxon>Streptophyta</taxon>
        <taxon>Embryophyta</taxon>
        <taxon>Tracheophyta</taxon>
        <taxon>Spermatophyta</taxon>
        <taxon>Magnoliopsida</taxon>
        <taxon>Liliopsida</taxon>
        <taxon>Zingiberales</taxon>
        <taxon>Musaceae</taxon>
        <taxon>Ensete</taxon>
    </lineage>
</organism>
<gene>
    <name evidence="1" type="ORF">OPV22_017265</name>
</gene>
<keyword evidence="2" id="KW-1185">Reference proteome</keyword>
<sequence length="112" mass="12287">MEGLIPFVYRAILHYAHGEEAPLRNSWLDDSPSASYMRLPGDSGRLRSPEIRLRSSSPSAAAAASATTQSLTRRKSSFLRIGRGGERNSGRLFVAEICALLPELQPRSLFGK</sequence>
<reference evidence="1 2" key="1">
    <citation type="submission" date="2022-12" db="EMBL/GenBank/DDBJ databases">
        <title>Chromosome-scale assembly of the Ensete ventricosum genome.</title>
        <authorList>
            <person name="Dussert Y."/>
            <person name="Stocks J."/>
            <person name="Wendawek A."/>
            <person name="Woldeyes F."/>
            <person name="Nichols R.A."/>
            <person name="Borrell J.S."/>
        </authorList>
    </citation>
    <scope>NUCLEOTIDE SEQUENCE [LARGE SCALE GENOMIC DNA]</scope>
    <source>
        <strain evidence="2">cv. Maze</strain>
        <tissue evidence="1">Seeds</tissue>
    </source>
</reference>
<dbReference type="PANTHER" id="PTHR34670">
    <property type="entry name" value="EXPRESSED PROTEIN"/>
    <property type="match status" value="1"/>
</dbReference>
<dbReference type="Proteomes" id="UP001222027">
    <property type="component" value="Unassembled WGS sequence"/>
</dbReference>
<comment type="caution">
    <text evidence="1">The sequence shown here is derived from an EMBL/GenBank/DDBJ whole genome shotgun (WGS) entry which is preliminary data.</text>
</comment>
<protein>
    <submittedName>
        <fullName evidence="1">Uncharacterized protein</fullName>
    </submittedName>
</protein>
<accession>A0AAV8PF27</accession>
<evidence type="ECO:0000313" key="2">
    <source>
        <dbReference type="Proteomes" id="UP001222027"/>
    </source>
</evidence>